<protein>
    <submittedName>
        <fullName evidence="2">Genomic scaffold, ProqFM164S04</fullName>
    </submittedName>
</protein>
<feature type="region of interest" description="Disordered" evidence="1">
    <location>
        <begin position="25"/>
        <end position="61"/>
    </location>
</feature>
<evidence type="ECO:0000256" key="1">
    <source>
        <dbReference type="SAM" id="MobiDB-lite"/>
    </source>
</evidence>
<dbReference type="Proteomes" id="UP000030686">
    <property type="component" value="Unassembled WGS sequence"/>
</dbReference>
<proteinExistence type="predicted"/>
<dbReference type="AlphaFoldDB" id="W6QG77"/>
<evidence type="ECO:0000313" key="3">
    <source>
        <dbReference type="Proteomes" id="UP000030686"/>
    </source>
</evidence>
<dbReference type="PROSITE" id="PS51257">
    <property type="entry name" value="PROKAR_LIPOPROTEIN"/>
    <property type="match status" value="1"/>
</dbReference>
<sequence>MRGVAQERRGTPMLALGFACSFWVPGGKEEGGDKLSTSSYRVGSDRPKSAMSLAGRSLLRN</sequence>
<accession>W6QG77</accession>
<organism evidence="2 3">
    <name type="scientific">Penicillium roqueforti (strain FM164)</name>
    <dbReference type="NCBI Taxonomy" id="1365484"/>
    <lineage>
        <taxon>Eukaryota</taxon>
        <taxon>Fungi</taxon>
        <taxon>Dikarya</taxon>
        <taxon>Ascomycota</taxon>
        <taxon>Pezizomycotina</taxon>
        <taxon>Eurotiomycetes</taxon>
        <taxon>Eurotiomycetidae</taxon>
        <taxon>Eurotiales</taxon>
        <taxon>Aspergillaceae</taxon>
        <taxon>Penicillium</taxon>
    </lineage>
</organism>
<name>W6QG77_PENRF</name>
<dbReference type="EMBL" id="HG792018">
    <property type="protein sequence ID" value="CDM35803.1"/>
    <property type="molecule type" value="Genomic_DNA"/>
</dbReference>
<keyword evidence="3" id="KW-1185">Reference proteome</keyword>
<gene>
    <name evidence="2" type="ORF">PROQFM164_S04g000684</name>
</gene>
<evidence type="ECO:0000313" key="2">
    <source>
        <dbReference type="EMBL" id="CDM35803.1"/>
    </source>
</evidence>
<reference evidence="2" key="1">
    <citation type="journal article" date="2014" name="Nat. Commun.">
        <title>Multiple recent horizontal transfers of a large genomic region in cheese making fungi.</title>
        <authorList>
            <person name="Cheeseman K."/>
            <person name="Ropars J."/>
            <person name="Renault P."/>
            <person name="Dupont J."/>
            <person name="Gouzy J."/>
            <person name="Branca A."/>
            <person name="Abraham A.L."/>
            <person name="Ceppi M."/>
            <person name="Conseiller E."/>
            <person name="Debuchy R."/>
            <person name="Malagnac F."/>
            <person name="Goarin A."/>
            <person name="Silar P."/>
            <person name="Lacoste S."/>
            <person name="Sallet E."/>
            <person name="Bensimon A."/>
            <person name="Giraud T."/>
            <person name="Brygoo Y."/>
        </authorList>
    </citation>
    <scope>NUCLEOTIDE SEQUENCE [LARGE SCALE GENOMIC DNA]</scope>
    <source>
        <strain evidence="2">FM164</strain>
    </source>
</reference>